<dbReference type="GO" id="GO:0000302">
    <property type="term" value="P:response to reactive oxygen species"/>
    <property type="evidence" value="ECO:0007669"/>
    <property type="project" value="TreeGrafter"/>
</dbReference>
<evidence type="ECO:0000256" key="1">
    <source>
        <dbReference type="ARBA" id="ARBA00004305"/>
    </source>
</evidence>
<evidence type="ECO:0000256" key="4">
    <source>
        <dbReference type="ARBA" id="ARBA00022617"/>
    </source>
</evidence>
<dbReference type="EC" id="1.11.1.5" evidence="10"/>
<comment type="subcellular location">
    <subcellularLocation>
        <location evidence="2">Mitochondrion intermembrane space</location>
    </subcellularLocation>
    <subcellularLocation>
        <location evidence="1">Mitochondrion matrix</location>
    </subcellularLocation>
</comment>
<name>S9V8E0_9TRYP</name>
<dbReference type="PROSITE" id="PS50873">
    <property type="entry name" value="PEROXIDASE_4"/>
    <property type="match status" value="1"/>
</dbReference>
<keyword evidence="8" id="KW-0408">Iron</keyword>
<evidence type="ECO:0000256" key="13">
    <source>
        <dbReference type="RuleBase" id="RU004241"/>
    </source>
</evidence>
<dbReference type="PRINTS" id="PR00458">
    <property type="entry name" value="PEROXIDASE"/>
</dbReference>
<dbReference type="GO" id="GO:0005758">
    <property type="term" value="C:mitochondrial intermembrane space"/>
    <property type="evidence" value="ECO:0007669"/>
    <property type="project" value="UniProtKB-SubCell"/>
</dbReference>
<keyword evidence="16" id="KW-1185">Reference proteome</keyword>
<proteinExistence type="inferred from homology"/>
<dbReference type="InterPro" id="IPR044831">
    <property type="entry name" value="Ccp1-like"/>
</dbReference>
<dbReference type="PANTHER" id="PTHR31356:SF58">
    <property type="entry name" value="CYTOCHROME C PEROXIDASE, MITOCHONDRIAL"/>
    <property type="match status" value="1"/>
</dbReference>
<dbReference type="PRINTS" id="PR00459">
    <property type="entry name" value="ASPEROXIDASE"/>
</dbReference>
<evidence type="ECO:0000256" key="6">
    <source>
        <dbReference type="ARBA" id="ARBA00022946"/>
    </source>
</evidence>
<organism evidence="15 16">
    <name type="scientific">Strigomonas culicis</name>
    <dbReference type="NCBI Taxonomy" id="28005"/>
    <lineage>
        <taxon>Eukaryota</taxon>
        <taxon>Discoba</taxon>
        <taxon>Euglenozoa</taxon>
        <taxon>Kinetoplastea</taxon>
        <taxon>Metakinetoplastina</taxon>
        <taxon>Trypanosomatida</taxon>
        <taxon>Trypanosomatidae</taxon>
        <taxon>Strigomonadinae</taxon>
        <taxon>Strigomonas</taxon>
    </lineage>
</organism>
<dbReference type="PANTHER" id="PTHR31356">
    <property type="entry name" value="THYLAKOID LUMENAL 29 KDA PROTEIN, CHLOROPLASTIC-RELATED"/>
    <property type="match status" value="1"/>
</dbReference>
<gene>
    <name evidence="15" type="ORF">STCU_00234</name>
</gene>
<feature type="domain" description="Plant heme peroxidase family profile" evidence="14">
    <location>
        <begin position="94"/>
        <end position="349"/>
    </location>
</feature>
<reference evidence="15 16" key="1">
    <citation type="journal article" date="2013" name="PLoS ONE">
        <title>Predicting the Proteins of Angomonas deanei, Strigomonas culicis and Their Respective Endosymbionts Reveals New Aspects of the Trypanosomatidae Family.</title>
        <authorList>
            <person name="Motta M.C."/>
            <person name="Martins A.C."/>
            <person name="de Souza S.S."/>
            <person name="Catta-Preta C.M."/>
            <person name="Silva R."/>
            <person name="Klein C.C."/>
            <person name="de Almeida L.G."/>
            <person name="de Lima Cunha O."/>
            <person name="Ciapina L.P."/>
            <person name="Brocchi M."/>
            <person name="Colabardini A.C."/>
            <person name="de Araujo Lima B."/>
            <person name="Machado C.R."/>
            <person name="de Almeida Soares C.M."/>
            <person name="Probst C.M."/>
            <person name="de Menezes C.B."/>
            <person name="Thompson C.E."/>
            <person name="Bartholomeu D.C."/>
            <person name="Gradia D.F."/>
            <person name="Pavoni D.P."/>
            <person name="Grisard E.C."/>
            <person name="Fantinatti-Garboggini F."/>
            <person name="Marchini F.K."/>
            <person name="Rodrigues-Luiz G.F."/>
            <person name="Wagner G."/>
            <person name="Goldman G.H."/>
            <person name="Fietto J.L."/>
            <person name="Elias M.C."/>
            <person name="Goldman M.H."/>
            <person name="Sagot M.F."/>
            <person name="Pereira M."/>
            <person name="Stoco P.H."/>
            <person name="de Mendonca-Neto R.P."/>
            <person name="Teixeira S.M."/>
            <person name="Maciel T.E."/>
            <person name="de Oliveira Mendes T.A."/>
            <person name="Urmenyi T.P."/>
            <person name="de Souza W."/>
            <person name="Schenkman S."/>
            <person name="de Vasconcelos A.T."/>
        </authorList>
    </citation>
    <scope>NUCLEOTIDE SEQUENCE [LARGE SCALE GENOMIC DNA]</scope>
</reference>
<evidence type="ECO:0000256" key="9">
    <source>
        <dbReference type="ARBA" id="ARBA00023128"/>
    </source>
</evidence>
<dbReference type="GO" id="GO:0042744">
    <property type="term" value="P:hydrogen peroxide catabolic process"/>
    <property type="evidence" value="ECO:0007669"/>
    <property type="project" value="TreeGrafter"/>
</dbReference>
<evidence type="ECO:0000256" key="11">
    <source>
        <dbReference type="ARBA" id="ARBA00040313"/>
    </source>
</evidence>
<dbReference type="InterPro" id="IPR002207">
    <property type="entry name" value="Peroxidase_I"/>
</dbReference>
<comment type="similarity">
    <text evidence="13">Belongs to the peroxidase family.</text>
</comment>
<keyword evidence="4" id="KW-0349">Heme</keyword>
<evidence type="ECO:0000313" key="16">
    <source>
        <dbReference type="Proteomes" id="UP000015354"/>
    </source>
</evidence>
<keyword evidence="9" id="KW-0496">Mitochondrion</keyword>
<dbReference type="Gene3D" id="1.10.520.10">
    <property type="match status" value="1"/>
</dbReference>
<evidence type="ECO:0000256" key="3">
    <source>
        <dbReference type="ARBA" id="ARBA00022559"/>
    </source>
</evidence>
<evidence type="ECO:0000256" key="10">
    <source>
        <dbReference type="ARBA" id="ARBA00039063"/>
    </source>
</evidence>
<dbReference type="InterPro" id="IPR010255">
    <property type="entry name" value="Haem_peroxidase_sf"/>
</dbReference>
<keyword evidence="7" id="KW-0560">Oxidoreductase</keyword>
<keyword evidence="6" id="KW-0809">Transit peptide</keyword>
<comment type="caution">
    <text evidence="15">The sequence shown here is derived from an EMBL/GenBank/DDBJ whole genome shotgun (WGS) entry which is preliminary data.</text>
</comment>
<evidence type="ECO:0000256" key="7">
    <source>
        <dbReference type="ARBA" id="ARBA00023002"/>
    </source>
</evidence>
<evidence type="ECO:0000256" key="12">
    <source>
        <dbReference type="ARBA" id="ARBA00049265"/>
    </source>
</evidence>
<comment type="catalytic activity">
    <reaction evidence="12">
        <text>2 Fe(II)-[cytochrome c] + H2O2 + 2 H(+) = 2 Fe(III)-[cytochrome c] + 2 H2O</text>
        <dbReference type="Rhea" id="RHEA:16581"/>
        <dbReference type="Rhea" id="RHEA-COMP:10350"/>
        <dbReference type="Rhea" id="RHEA-COMP:14399"/>
        <dbReference type="ChEBI" id="CHEBI:15377"/>
        <dbReference type="ChEBI" id="CHEBI:15378"/>
        <dbReference type="ChEBI" id="CHEBI:16240"/>
        <dbReference type="ChEBI" id="CHEBI:29033"/>
        <dbReference type="ChEBI" id="CHEBI:29034"/>
        <dbReference type="EC" id="1.11.1.5"/>
    </reaction>
</comment>
<dbReference type="GO" id="GO:0004130">
    <property type="term" value="F:cytochrome-c peroxidase activity"/>
    <property type="evidence" value="ECO:0007669"/>
    <property type="project" value="UniProtKB-EC"/>
</dbReference>
<dbReference type="SUPFAM" id="SSF48113">
    <property type="entry name" value="Heme-dependent peroxidases"/>
    <property type="match status" value="1"/>
</dbReference>
<dbReference type="CDD" id="cd00691">
    <property type="entry name" value="ascorbate_peroxidase"/>
    <property type="match status" value="1"/>
</dbReference>
<dbReference type="AlphaFoldDB" id="S9V8E0"/>
<keyword evidence="5" id="KW-0479">Metal-binding</keyword>
<protein>
    <recommendedName>
        <fullName evidence="11">Cytochrome c peroxidase, mitochondrial</fullName>
        <ecNumber evidence="10">1.11.1.5</ecNumber>
    </recommendedName>
</protein>
<dbReference type="GO" id="GO:0046872">
    <property type="term" value="F:metal ion binding"/>
    <property type="evidence" value="ECO:0007669"/>
    <property type="project" value="UniProtKB-KW"/>
</dbReference>
<evidence type="ECO:0000256" key="2">
    <source>
        <dbReference type="ARBA" id="ARBA00004569"/>
    </source>
</evidence>
<evidence type="ECO:0000259" key="14">
    <source>
        <dbReference type="PROSITE" id="PS50873"/>
    </source>
</evidence>
<dbReference type="Pfam" id="PF00141">
    <property type="entry name" value="peroxidase"/>
    <property type="match status" value="1"/>
</dbReference>
<evidence type="ECO:0000256" key="5">
    <source>
        <dbReference type="ARBA" id="ARBA00022723"/>
    </source>
</evidence>
<dbReference type="InterPro" id="IPR002016">
    <property type="entry name" value="Haem_peroxidase"/>
</dbReference>
<evidence type="ECO:0000256" key="8">
    <source>
        <dbReference type="ARBA" id="ARBA00023004"/>
    </source>
</evidence>
<dbReference type="GO" id="GO:0034599">
    <property type="term" value="P:cellular response to oxidative stress"/>
    <property type="evidence" value="ECO:0007669"/>
    <property type="project" value="InterPro"/>
</dbReference>
<dbReference type="InterPro" id="IPR019794">
    <property type="entry name" value="Peroxidases_AS"/>
</dbReference>
<dbReference type="PROSITE" id="PS00436">
    <property type="entry name" value="PEROXIDASE_2"/>
    <property type="match status" value="1"/>
</dbReference>
<keyword evidence="3 15" id="KW-0575">Peroxidase</keyword>
<dbReference type="EMBL" id="ATMH01000234">
    <property type="protein sequence ID" value="EPY37063.1"/>
    <property type="molecule type" value="Genomic_DNA"/>
</dbReference>
<dbReference type="OrthoDB" id="2859658at2759"/>
<dbReference type="Gene3D" id="1.10.420.10">
    <property type="entry name" value="Peroxidase, domain 2"/>
    <property type="match status" value="1"/>
</dbReference>
<evidence type="ECO:0000313" key="15">
    <source>
        <dbReference type="EMBL" id="EPY37063.1"/>
    </source>
</evidence>
<sequence>MRRSLLFFPFIIFIFLSSFTHSHCFFLFVKLDFPMFSRISQKVAMRAFGARARASAPHFRRTTAVFSGVAAGVFVGGSPCVLRAQGAPFDIEGLRSDIEELLLDNMSLGPTLVRLAWHEAASWDCKKKDGAPNSASMRFRPECDYGGNKGLDTARKSLEPLKKKYPQISYADLWVLAAYVAIEAMGGPNIPFSWGRADAKDGSVCGPDGRLPDGAKTQDHVREVFTRLGFNDKETVALIGAHTCGECRVKNSGFVGPWTYDKNGFDNSFFIALLDEKWVFNPNNAKLQFMDDKTKGAMMLPSDMALLLDASYKKYVDIYAKDNDKFCEDFSAAFKKLTELGTKNLTPVQ</sequence>
<accession>S9V8E0</accession>
<dbReference type="Proteomes" id="UP000015354">
    <property type="component" value="Unassembled WGS sequence"/>
</dbReference>
<dbReference type="FunFam" id="1.10.420.10:FF:000009">
    <property type="entry name" value="Ascorbate peroxidase"/>
    <property type="match status" value="1"/>
</dbReference>
<dbReference type="GO" id="GO:0020037">
    <property type="term" value="F:heme binding"/>
    <property type="evidence" value="ECO:0007669"/>
    <property type="project" value="InterPro"/>
</dbReference>
<dbReference type="GO" id="GO:0005759">
    <property type="term" value="C:mitochondrial matrix"/>
    <property type="evidence" value="ECO:0007669"/>
    <property type="project" value="UniProtKB-SubCell"/>
</dbReference>